<evidence type="ECO:0000256" key="1">
    <source>
        <dbReference type="ARBA" id="ARBA00022679"/>
    </source>
</evidence>
<accession>A0ABQ6MTS3</accession>
<dbReference type="InterPro" id="IPR000182">
    <property type="entry name" value="GNAT_dom"/>
</dbReference>
<dbReference type="Pfam" id="PF00583">
    <property type="entry name" value="Acetyltransf_1"/>
    <property type="match status" value="1"/>
</dbReference>
<dbReference type="SUPFAM" id="SSF55729">
    <property type="entry name" value="Acyl-CoA N-acyltransferases (Nat)"/>
    <property type="match status" value="1"/>
</dbReference>
<name>A0ABQ6MTS3_9STRA</name>
<proteinExistence type="predicted"/>
<dbReference type="PROSITE" id="PS51186">
    <property type="entry name" value="GNAT"/>
    <property type="match status" value="1"/>
</dbReference>
<keyword evidence="5" id="KW-1185">Reference proteome</keyword>
<dbReference type="InterPro" id="IPR050680">
    <property type="entry name" value="YpeA/RimI_acetyltransf"/>
</dbReference>
<dbReference type="PANTHER" id="PTHR43420:SF47">
    <property type="entry name" value="N-ACETYLTRANSFERASE DOMAIN-CONTAINING PROTEIN"/>
    <property type="match status" value="1"/>
</dbReference>
<evidence type="ECO:0000256" key="2">
    <source>
        <dbReference type="ARBA" id="ARBA00023315"/>
    </source>
</evidence>
<dbReference type="PANTHER" id="PTHR43420">
    <property type="entry name" value="ACETYLTRANSFERASE"/>
    <property type="match status" value="1"/>
</dbReference>
<reference evidence="4 5" key="1">
    <citation type="journal article" date="2023" name="Commun. Biol.">
        <title>Genome analysis of Parmales, the sister group of diatoms, reveals the evolutionary specialization of diatoms from phago-mixotrophs to photoautotrophs.</title>
        <authorList>
            <person name="Ban H."/>
            <person name="Sato S."/>
            <person name="Yoshikawa S."/>
            <person name="Yamada K."/>
            <person name="Nakamura Y."/>
            <person name="Ichinomiya M."/>
            <person name="Sato N."/>
            <person name="Blanc-Mathieu R."/>
            <person name="Endo H."/>
            <person name="Kuwata A."/>
            <person name="Ogata H."/>
        </authorList>
    </citation>
    <scope>NUCLEOTIDE SEQUENCE [LARGE SCALE GENOMIC DNA]</scope>
</reference>
<evidence type="ECO:0000259" key="3">
    <source>
        <dbReference type="PROSITE" id="PS51186"/>
    </source>
</evidence>
<sequence>MRSLLRPSPDPAFRPRSLASLRRRQAAGSEVVAALAPPALLSLLVAANVTSLACRSPSPSRVLFPPSLEDAEPDWLLGSAELSAAELAGTRLAKHRGAQALLYVSEVAVHPRLRRRGVGRRLLASLEQLARARGAETLLLHARSDDGAARALYEGAGYRECGRHPYYEEVSGRLGLLEGHVLLRRDVGKVACEVGGEELGFR</sequence>
<dbReference type="EMBL" id="BRYB01001743">
    <property type="protein sequence ID" value="GMI32618.1"/>
    <property type="molecule type" value="Genomic_DNA"/>
</dbReference>
<comment type="caution">
    <text evidence="4">The sequence shown here is derived from an EMBL/GenBank/DDBJ whole genome shotgun (WGS) entry which is preliminary data.</text>
</comment>
<evidence type="ECO:0000313" key="5">
    <source>
        <dbReference type="Proteomes" id="UP001165060"/>
    </source>
</evidence>
<protein>
    <recommendedName>
        <fullName evidence="3">N-acetyltransferase domain-containing protein</fullName>
    </recommendedName>
</protein>
<dbReference type="Proteomes" id="UP001165060">
    <property type="component" value="Unassembled WGS sequence"/>
</dbReference>
<organism evidence="4 5">
    <name type="scientific">Tetraparma gracilis</name>
    <dbReference type="NCBI Taxonomy" id="2962635"/>
    <lineage>
        <taxon>Eukaryota</taxon>
        <taxon>Sar</taxon>
        <taxon>Stramenopiles</taxon>
        <taxon>Ochrophyta</taxon>
        <taxon>Bolidophyceae</taxon>
        <taxon>Parmales</taxon>
        <taxon>Triparmaceae</taxon>
        <taxon>Tetraparma</taxon>
    </lineage>
</organism>
<feature type="domain" description="N-acetyltransferase" evidence="3">
    <location>
        <begin position="43"/>
        <end position="188"/>
    </location>
</feature>
<keyword evidence="2" id="KW-0012">Acyltransferase</keyword>
<keyword evidence="1" id="KW-0808">Transferase</keyword>
<gene>
    <name evidence="4" type="ORF">TeGR_g3093</name>
</gene>
<dbReference type="Gene3D" id="3.40.630.30">
    <property type="match status" value="1"/>
</dbReference>
<dbReference type="InterPro" id="IPR016181">
    <property type="entry name" value="Acyl_CoA_acyltransferase"/>
</dbReference>
<evidence type="ECO:0000313" key="4">
    <source>
        <dbReference type="EMBL" id="GMI32618.1"/>
    </source>
</evidence>